<protein>
    <recommendedName>
        <fullName evidence="3">CCHC-type domain-containing protein</fullName>
    </recommendedName>
</protein>
<feature type="non-terminal residue" evidence="1">
    <location>
        <position position="172"/>
    </location>
</feature>
<accession>A0A1J6IP34</accession>
<organism evidence="1 2">
    <name type="scientific">Nicotiana attenuata</name>
    <name type="common">Coyote tobacco</name>
    <dbReference type="NCBI Taxonomy" id="49451"/>
    <lineage>
        <taxon>Eukaryota</taxon>
        <taxon>Viridiplantae</taxon>
        <taxon>Streptophyta</taxon>
        <taxon>Embryophyta</taxon>
        <taxon>Tracheophyta</taxon>
        <taxon>Spermatophyta</taxon>
        <taxon>Magnoliopsida</taxon>
        <taxon>eudicotyledons</taxon>
        <taxon>Gunneridae</taxon>
        <taxon>Pentapetalae</taxon>
        <taxon>asterids</taxon>
        <taxon>lamiids</taxon>
        <taxon>Solanales</taxon>
        <taxon>Solanaceae</taxon>
        <taxon>Nicotianoideae</taxon>
        <taxon>Nicotianeae</taxon>
        <taxon>Nicotiana</taxon>
    </lineage>
</organism>
<comment type="caution">
    <text evidence="1">The sequence shown here is derived from an EMBL/GenBank/DDBJ whole genome shotgun (WGS) entry which is preliminary data.</text>
</comment>
<gene>
    <name evidence="1" type="ORF">A4A49_62677</name>
</gene>
<dbReference type="OMA" id="GHAKENC"/>
<dbReference type="AlphaFoldDB" id="A0A1J6IP34"/>
<dbReference type="PANTHER" id="PTHR34222:SF77">
    <property type="entry name" value="CCHC-TYPE DOMAIN-CONTAINING PROTEIN"/>
    <property type="match status" value="1"/>
</dbReference>
<keyword evidence="2" id="KW-1185">Reference proteome</keyword>
<evidence type="ECO:0008006" key="3">
    <source>
        <dbReference type="Google" id="ProtNLM"/>
    </source>
</evidence>
<dbReference type="PANTHER" id="PTHR34222">
    <property type="entry name" value="GAG_PRE-INTEGRS DOMAIN-CONTAINING PROTEIN"/>
    <property type="match status" value="1"/>
</dbReference>
<evidence type="ECO:0000313" key="2">
    <source>
        <dbReference type="Proteomes" id="UP000187609"/>
    </source>
</evidence>
<evidence type="ECO:0000313" key="1">
    <source>
        <dbReference type="EMBL" id="OIS99478.1"/>
    </source>
</evidence>
<proteinExistence type="predicted"/>
<feature type="non-terminal residue" evidence="1">
    <location>
        <position position="1"/>
    </location>
</feature>
<sequence length="172" mass="19037">NQAYALAVQEESQHILSVVNSDNEPLTMLAGRGQGFKAARKPGLKCDYCGYKGHLKENCYKIIGYPPDFKSKRKPQNSSVKGYANVSAGEGGSSNITTQTHGHYFTEDQYKQLLGLLNKPDPNPGDCYTLMAGITSSFSKAFNYDWIIDTGASHHVTPYKEVLKNIQKIENQ</sequence>
<reference evidence="1" key="1">
    <citation type="submission" date="2016-11" db="EMBL/GenBank/DDBJ databases">
        <title>The genome of Nicotiana attenuata.</title>
        <authorList>
            <person name="Xu S."/>
            <person name="Brockmoeller T."/>
            <person name="Gaquerel E."/>
            <person name="Navarro A."/>
            <person name="Kuhl H."/>
            <person name="Gase K."/>
            <person name="Ling Z."/>
            <person name="Zhou W."/>
            <person name="Kreitzer C."/>
            <person name="Stanke M."/>
            <person name="Tang H."/>
            <person name="Lyons E."/>
            <person name="Pandey P."/>
            <person name="Pandey S.P."/>
            <person name="Timmermann B."/>
            <person name="Baldwin I.T."/>
        </authorList>
    </citation>
    <scope>NUCLEOTIDE SEQUENCE [LARGE SCALE GENOMIC DNA]</scope>
    <source>
        <strain evidence="1">UT</strain>
    </source>
</reference>
<dbReference type="Gramene" id="OIS99478">
    <property type="protein sequence ID" value="OIS99478"/>
    <property type="gene ID" value="A4A49_62677"/>
</dbReference>
<dbReference type="Proteomes" id="UP000187609">
    <property type="component" value="Unassembled WGS sequence"/>
</dbReference>
<name>A0A1J6IP34_NICAT</name>
<dbReference type="EMBL" id="MJEQ01037190">
    <property type="protein sequence ID" value="OIS99478.1"/>
    <property type="molecule type" value="Genomic_DNA"/>
</dbReference>